<comment type="cofactor">
    <cofactor evidence="1">
        <name>Mg(2+)</name>
        <dbReference type="ChEBI" id="CHEBI:18420"/>
    </cofactor>
</comment>
<dbReference type="Pfam" id="PF13378">
    <property type="entry name" value="MR_MLE_C"/>
    <property type="match status" value="1"/>
</dbReference>
<dbReference type="SUPFAM" id="SSF51604">
    <property type="entry name" value="Enolase C-terminal domain-like"/>
    <property type="match status" value="1"/>
</dbReference>
<keyword evidence="2" id="KW-0479">Metal-binding</keyword>
<evidence type="ECO:0000313" key="6">
    <source>
        <dbReference type="Proteomes" id="UP001324287"/>
    </source>
</evidence>
<dbReference type="PANTHER" id="PTHR13794">
    <property type="entry name" value="ENOLASE SUPERFAMILY, MANDELATE RACEMASE"/>
    <property type="match status" value="1"/>
</dbReference>
<evidence type="ECO:0000256" key="2">
    <source>
        <dbReference type="ARBA" id="ARBA00022723"/>
    </source>
</evidence>
<accession>A0ABZ1AZF2</accession>
<proteinExistence type="predicted"/>
<gene>
    <name evidence="5" type="ORF">U6N30_23745</name>
</gene>
<reference evidence="5 6" key="1">
    <citation type="submission" date="2023-12" db="EMBL/GenBank/DDBJ databases">
        <title>Blastococcus brunescens sp. nov., an actonobacterium isolated from sandstone collected in sahara desert.</title>
        <authorList>
            <person name="Gtari M."/>
            <person name="Ghodhbane F."/>
        </authorList>
    </citation>
    <scope>NUCLEOTIDE SEQUENCE [LARGE SCALE GENOMIC DNA]</scope>
    <source>
        <strain evidence="5 6">BMG 8361</strain>
    </source>
</reference>
<evidence type="ECO:0000256" key="1">
    <source>
        <dbReference type="ARBA" id="ARBA00001946"/>
    </source>
</evidence>
<name>A0ABZ1AZF2_9ACTN</name>
<evidence type="ECO:0000259" key="4">
    <source>
        <dbReference type="Pfam" id="PF13378"/>
    </source>
</evidence>
<evidence type="ECO:0000313" key="5">
    <source>
        <dbReference type="EMBL" id="WRL62866.1"/>
    </source>
</evidence>
<dbReference type="InterPro" id="IPR036849">
    <property type="entry name" value="Enolase-like_C_sf"/>
</dbReference>
<evidence type="ECO:0000256" key="3">
    <source>
        <dbReference type="ARBA" id="ARBA00022842"/>
    </source>
</evidence>
<dbReference type="Proteomes" id="UP001324287">
    <property type="component" value="Chromosome"/>
</dbReference>
<feature type="domain" description="Enolase C-terminal" evidence="4">
    <location>
        <begin position="4"/>
        <end position="134"/>
    </location>
</feature>
<sequence>MADFVRLRARGLVPVAAGENLAGAAAFAEWVHRGALDVVQPDVSRAGGLTESLRIGALTLAAGLRLAPHISHGVINHAATLHLLSALGRDTVFEADPTPVNPLRDGLLSGGVRLDGGIAVLVDAPGFGVQVDEERLGAFAGRTGSPWPRPPRYGRTS</sequence>
<keyword evidence="6" id="KW-1185">Reference proteome</keyword>
<dbReference type="InterPro" id="IPR029065">
    <property type="entry name" value="Enolase_C-like"/>
</dbReference>
<dbReference type="Gene3D" id="3.20.20.120">
    <property type="entry name" value="Enolase-like C-terminal domain"/>
    <property type="match status" value="1"/>
</dbReference>
<dbReference type="PANTHER" id="PTHR13794:SF58">
    <property type="entry name" value="MITOCHONDRIAL ENOLASE SUPERFAMILY MEMBER 1"/>
    <property type="match status" value="1"/>
</dbReference>
<keyword evidence="3" id="KW-0460">Magnesium</keyword>
<dbReference type="EMBL" id="CP141261">
    <property type="protein sequence ID" value="WRL62866.1"/>
    <property type="molecule type" value="Genomic_DNA"/>
</dbReference>
<organism evidence="5 6">
    <name type="scientific">Blastococcus brunescens</name>
    <dbReference type="NCBI Taxonomy" id="1564165"/>
    <lineage>
        <taxon>Bacteria</taxon>
        <taxon>Bacillati</taxon>
        <taxon>Actinomycetota</taxon>
        <taxon>Actinomycetes</taxon>
        <taxon>Geodermatophilales</taxon>
        <taxon>Geodermatophilaceae</taxon>
        <taxon>Blastococcus</taxon>
    </lineage>
</organism>
<protein>
    <submittedName>
        <fullName evidence="5">Enolase C-terminal domain-like protein</fullName>
    </submittedName>
</protein>
<dbReference type="InterPro" id="IPR046945">
    <property type="entry name" value="RHMD-like"/>
</dbReference>